<evidence type="ECO:0000256" key="4">
    <source>
        <dbReference type="ARBA" id="ARBA00022475"/>
    </source>
</evidence>
<comment type="similarity">
    <text evidence="2 8">Belongs to the 4-toluene sulfonate uptake permease (TSUP) (TC 2.A.102) family.</text>
</comment>
<feature type="transmembrane region" description="Helical" evidence="8">
    <location>
        <begin position="20"/>
        <end position="44"/>
    </location>
</feature>
<proteinExistence type="inferred from homology"/>
<dbReference type="AlphaFoldDB" id="A0A9X0QXT5"/>
<evidence type="ECO:0000256" key="7">
    <source>
        <dbReference type="ARBA" id="ARBA00023136"/>
    </source>
</evidence>
<reference evidence="9" key="1">
    <citation type="submission" date="2020-08" db="EMBL/GenBank/DDBJ databases">
        <authorList>
            <person name="Hu Y."/>
            <person name="Nguyen S.V."/>
            <person name="Li F."/>
            <person name="Fanning S."/>
        </authorList>
    </citation>
    <scope>NUCLEOTIDE SEQUENCE</scope>
    <source>
        <strain evidence="9">SYSU D8009</strain>
    </source>
</reference>
<evidence type="ECO:0000256" key="2">
    <source>
        <dbReference type="ARBA" id="ARBA00009142"/>
    </source>
</evidence>
<feature type="transmembrane region" description="Helical" evidence="8">
    <location>
        <begin position="141"/>
        <end position="167"/>
    </location>
</feature>
<evidence type="ECO:0000313" key="10">
    <source>
        <dbReference type="Proteomes" id="UP000600101"/>
    </source>
</evidence>
<comment type="subcellular location">
    <subcellularLocation>
        <location evidence="1 8">Cell membrane</location>
        <topology evidence="1 8">Multi-pass membrane protein</topology>
    </subcellularLocation>
</comment>
<keyword evidence="7 8" id="KW-0472">Membrane</keyword>
<protein>
    <recommendedName>
        <fullName evidence="8">Probable membrane transporter protein</fullName>
    </recommendedName>
</protein>
<accession>A0A9X0QXT5</accession>
<comment type="caution">
    <text evidence="9">The sequence shown here is derived from an EMBL/GenBank/DDBJ whole genome shotgun (WGS) entry which is preliminary data.</text>
</comment>
<gene>
    <name evidence="9" type="ORF">H7965_11560</name>
</gene>
<feature type="transmembrane region" description="Helical" evidence="8">
    <location>
        <begin position="233"/>
        <end position="253"/>
    </location>
</feature>
<keyword evidence="3" id="KW-0813">Transport</keyword>
<evidence type="ECO:0000256" key="5">
    <source>
        <dbReference type="ARBA" id="ARBA00022692"/>
    </source>
</evidence>
<keyword evidence="4 8" id="KW-1003">Cell membrane</keyword>
<evidence type="ECO:0000256" key="1">
    <source>
        <dbReference type="ARBA" id="ARBA00004651"/>
    </source>
</evidence>
<dbReference type="InterPro" id="IPR052017">
    <property type="entry name" value="TSUP"/>
</dbReference>
<feature type="transmembrane region" description="Helical" evidence="8">
    <location>
        <begin position="179"/>
        <end position="197"/>
    </location>
</feature>
<feature type="transmembrane region" description="Helical" evidence="8">
    <location>
        <begin position="109"/>
        <end position="129"/>
    </location>
</feature>
<keyword evidence="10" id="KW-1185">Reference proteome</keyword>
<dbReference type="PANTHER" id="PTHR30269">
    <property type="entry name" value="TRANSMEMBRANE PROTEIN YFCA"/>
    <property type="match status" value="1"/>
</dbReference>
<dbReference type="EMBL" id="JACOMF010000011">
    <property type="protein sequence ID" value="MBC4015959.1"/>
    <property type="molecule type" value="Genomic_DNA"/>
</dbReference>
<dbReference type="GO" id="GO:0005886">
    <property type="term" value="C:plasma membrane"/>
    <property type="evidence" value="ECO:0007669"/>
    <property type="project" value="UniProtKB-SubCell"/>
</dbReference>
<dbReference type="Pfam" id="PF01925">
    <property type="entry name" value="TauE"/>
    <property type="match status" value="1"/>
</dbReference>
<dbReference type="InterPro" id="IPR002781">
    <property type="entry name" value="TM_pro_TauE-like"/>
</dbReference>
<feature type="transmembrane region" description="Helical" evidence="8">
    <location>
        <begin position="82"/>
        <end position="102"/>
    </location>
</feature>
<dbReference type="PANTHER" id="PTHR30269:SF37">
    <property type="entry name" value="MEMBRANE TRANSPORTER PROTEIN"/>
    <property type="match status" value="1"/>
</dbReference>
<evidence type="ECO:0000256" key="3">
    <source>
        <dbReference type="ARBA" id="ARBA00022448"/>
    </source>
</evidence>
<evidence type="ECO:0000313" key="9">
    <source>
        <dbReference type="EMBL" id="MBC4015959.1"/>
    </source>
</evidence>
<keyword evidence="5 8" id="KW-0812">Transmembrane</keyword>
<name>A0A9X0QXT5_9PROT</name>
<organism evidence="9 10">
    <name type="scientific">Siccirubricoccus deserti</name>
    <dbReference type="NCBI Taxonomy" id="2013562"/>
    <lineage>
        <taxon>Bacteria</taxon>
        <taxon>Pseudomonadati</taxon>
        <taxon>Pseudomonadota</taxon>
        <taxon>Alphaproteobacteria</taxon>
        <taxon>Acetobacterales</taxon>
        <taxon>Roseomonadaceae</taxon>
        <taxon>Siccirubricoccus</taxon>
    </lineage>
</organism>
<evidence type="ECO:0000256" key="8">
    <source>
        <dbReference type="RuleBase" id="RU363041"/>
    </source>
</evidence>
<sequence length="258" mass="25816">MDGTVTDLLAALPETGALAWLLAAALAGGLARGFSGFGAALIFVPLASVGLGPRAAAPLMLVLEAVAVLALTPGAWKLADRRQVGILAMGAAVGTPLGALVLASADPLALRWAVALLILALLGLLASGWRFRGRPRTPATLAVGLAGGVLGGVAMVSGPPVMAYLLGQPGTARQVRASFALYLAAGAVFAGIAYAAAGLLTPALLAPFLVSAPAYGAGIWAGTRMFGLASERAFRLACYAMIALAALLGLPLWDGLLR</sequence>
<dbReference type="Proteomes" id="UP000600101">
    <property type="component" value="Unassembled WGS sequence"/>
</dbReference>
<keyword evidence="6 8" id="KW-1133">Transmembrane helix</keyword>
<feature type="transmembrane region" description="Helical" evidence="8">
    <location>
        <begin position="203"/>
        <end position="221"/>
    </location>
</feature>
<evidence type="ECO:0000256" key="6">
    <source>
        <dbReference type="ARBA" id="ARBA00022989"/>
    </source>
</evidence>